<protein>
    <recommendedName>
        <fullName evidence="5">Phospholipid scramblase</fullName>
    </recommendedName>
</protein>
<evidence type="ECO:0008006" key="5">
    <source>
        <dbReference type="Google" id="ProtNLM"/>
    </source>
</evidence>
<sequence>MDINIHNSATTGTQDSTTTQINIEVNNLRNLEQNLITAENHIIQNENQIIQNENQIRGSDSAIAVTIEGMQLQSDNDNPQENEFENEVDSQQSRIIVEQALQSAHLCETKGFYIKYGGVPCCPSLTVTPTIMGSGLFSVSPTAWAIKGSSDMGCFCCFMPASWSWQTITLKQGEQEVLNFIYRPQIWNCFTTKEQIVDIYVPQRNERVGWIKYTGSLEDGAVMADCISKSVFLAKGIDSNGTPAIKFTDNFGIPVSVAQASRGIRYRGFTTWTDFEKKYSQLANNMPASAKAVLAVGFLMWVLSYRERNARRRCLIFCGLILFSVLIGVIVGTYGS</sequence>
<evidence type="ECO:0000256" key="1">
    <source>
        <dbReference type="SAM" id="Coils"/>
    </source>
</evidence>
<evidence type="ECO:0000313" key="4">
    <source>
        <dbReference type="Proteomes" id="UP001642540"/>
    </source>
</evidence>
<accession>A0ABP1QAE1</accession>
<keyword evidence="4" id="KW-1185">Reference proteome</keyword>
<keyword evidence="2" id="KW-0472">Membrane</keyword>
<dbReference type="EMBL" id="CAXLJM020000024">
    <property type="protein sequence ID" value="CAL8091263.1"/>
    <property type="molecule type" value="Genomic_DNA"/>
</dbReference>
<name>A0ABP1QAE1_9HEXA</name>
<feature type="transmembrane region" description="Helical" evidence="2">
    <location>
        <begin position="315"/>
        <end position="335"/>
    </location>
</feature>
<evidence type="ECO:0000256" key="2">
    <source>
        <dbReference type="SAM" id="Phobius"/>
    </source>
</evidence>
<feature type="coiled-coil region" evidence="1">
    <location>
        <begin position="21"/>
        <end position="48"/>
    </location>
</feature>
<reference evidence="3 4" key="1">
    <citation type="submission" date="2024-08" db="EMBL/GenBank/DDBJ databases">
        <authorList>
            <person name="Cucini C."/>
            <person name="Frati F."/>
        </authorList>
    </citation>
    <scope>NUCLEOTIDE SEQUENCE [LARGE SCALE GENOMIC DNA]</scope>
</reference>
<gene>
    <name evidence="3" type="ORF">ODALV1_LOCUS7885</name>
</gene>
<keyword evidence="2" id="KW-1133">Transmembrane helix</keyword>
<evidence type="ECO:0000313" key="3">
    <source>
        <dbReference type="EMBL" id="CAL8091263.1"/>
    </source>
</evidence>
<keyword evidence="1" id="KW-0175">Coiled coil</keyword>
<comment type="caution">
    <text evidence="3">The sequence shown here is derived from an EMBL/GenBank/DDBJ whole genome shotgun (WGS) entry which is preliminary data.</text>
</comment>
<proteinExistence type="predicted"/>
<organism evidence="3 4">
    <name type="scientific">Orchesella dallaii</name>
    <dbReference type="NCBI Taxonomy" id="48710"/>
    <lineage>
        <taxon>Eukaryota</taxon>
        <taxon>Metazoa</taxon>
        <taxon>Ecdysozoa</taxon>
        <taxon>Arthropoda</taxon>
        <taxon>Hexapoda</taxon>
        <taxon>Collembola</taxon>
        <taxon>Entomobryomorpha</taxon>
        <taxon>Entomobryoidea</taxon>
        <taxon>Orchesellidae</taxon>
        <taxon>Orchesellinae</taxon>
        <taxon>Orchesella</taxon>
    </lineage>
</organism>
<dbReference type="Proteomes" id="UP001642540">
    <property type="component" value="Unassembled WGS sequence"/>
</dbReference>
<keyword evidence="2" id="KW-0812">Transmembrane</keyword>